<evidence type="ECO:0000256" key="3">
    <source>
        <dbReference type="ARBA" id="ARBA00022454"/>
    </source>
</evidence>
<evidence type="ECO:0000256" key="4">
    <source>
        <dbReference type="ARBA" id="ARBA00022499"/>
    </source>
</evidence>
<dbReference type="GO" id="GO:0005697">
    <property type="term" value="C:telomerase holoenzyme complex"/>
    <property type="evidence" value="ECO:0007669"/>
    <property type="project" value="InterPro"/>
</dbReference>
<dbReference type="InterPro" id="IPR028631">
    <property type="entry name" value="ACD"/>
</dbReference>
<keyword evidence="5" id="KW-0597">Phosphoprotein</keyword>
<keyword evidence="8" id="KW-0238">DNA-binding</keyword>
<evidence type="ECO:0000259" key="12">
    <source>
        <dbReference type="Pfam" id="PF10341"/>
    </source>
</evidence>
<evidence type="ECO:0000313" key="13">
    <source>
        <dbReference type="EMBL" id="KAH0513187.1"/>
    </source>
</evidence>
<feature type="domain" description="Shelterin complex subunit TPP1/Est3" evidence="12">
    <location>
        <begin position="9"/>
        <end position="149"/>
    </location>
</feature>
<evidence type="ECO:0000256" key="6">
    <source>
        <dbReference type="ARBA" id="ARBA00022843"/>
    </source>
</evidence>
<keyword evidence="6" id="KW-0832">Ubl conjugation</keyword>
<comment type="subcellular location">
    <subcellularLocation>
        <location evidence="2">Chromosome</location>
        <location evidence="2">Telomere</location>
    </subcellularLocation>
    <subcellularLocation>
        <location evidence="1">Nucleus</location>
    </subcellularLocation>
</comment>
<evidence type="ECO:0000256" key="7">
    <source>
        <dbReference type="ARBA" id="ARBA00022895"/>
    </source>
</evidence>
<dbReference type="GO" id="GO:0016233">
    <property type="term" value="P:telomere capping"/>
    <property type="evidence" value="ECO:0007669"/>
    <property type="project" value="InterPro"/>
</dbReference>
<dbReference type="GO" id="GO:0042162">
    <property type="term" value="F:telomeric DNA binding"/>
    <property type="evidence" value="ECO:0007669"/>
    <property type="project" value="InterPro"/>
</dbReference>
<evidence type="ECO:0000313" key="14">
    <source>
        <dbReference type="Proteomes" id="UP000710432"/>
    </source>
</evidence>
<keyword evidence="7" id="KW-0779">Telomere</keyword>
<gene>
    <name evidence="13" type="ORF">LTLLF_140460</name>
</gene>
<proteinExistence type="predicted"/>
<dbReference type="EMBL" id="JAATJU010021600">
    <property type="protein sequence ID" value="KAH0513187.1"/>
    <property type="molecule type" value="Genomic_DNA"/>
</dbReference>
<dbReference type="Gene3D" id="2.40.50.960">
    <property type="match status" value="1"/>
</dbReference>
<dbReference type="InterPro" id="IPR019437">
    <property type="entry name" value="TPP1/Est3"/>
</dbReference>
<dbReference type="GO" id="GO:0005654">
    <property type="term" value="C:nucleoplasm"/>
    <property type="evidence" value="ECO:0007669"/>
    <property type="project" value="UniProtKB-ARBA"/>
</dbReference>
<evidence type="ECO:0000256" key="8">
    <source>
        <dbReference type="ARBA" id="ARBA00023125"/>
    </source>
</evidence>
<reference evidence="13" key="1">
    <citation type="submission" date="2020-03" db="EMBL/GenBank/DDBJ databases">
        <title>Studies in the Genomics of Life Span.</title>
        <authorList>
            <person name="Glass D."/>
        </authorList>
    </citation>
    <scope>NUCLEOTIDE SEQUENCE</scope>
    <source>
        <strain evidence="13">LTLLF</strain>
        <tissue evidence="13">Muscle</tissue>
    </source>
</reference>
<keyword evidence="4" id="KW-1017">Isopeptide bond</keyword>
<evidence type="ECO:0000256" key="11">
    <source>
        <dbReference type="ARBA" id="ARBA00063822"/>
    </source>
</evidence>
<dbReference type="AlphaFoldDB" id="A0A8J6L3L2"/>
<comment type="function">
    <text evidence="10">Component of the shelterin complex (telosome) that is involved in the regulation of telomere length and protection. Shelterin associates with arrays of double-stranded TTAGGG repeats added by telomerase and protects chromosome ends. Without its protective activity, telomeres are no longer hidden from the DNA damage surveillance and chromosome ends are inappropriately processed by DNA repair pathways. Promotes binding of POT1 to single-stranded telomeric DNA. Modulates the inhibitory effects of POT1 on telomere elongation. The ACD-POT1 heterodimer enhances telomere elongation by recruiting telomerase to telomeres and increasing its processivity. May play a role in organogenesis.</text>
</comment>
<dbReference type="PANTHER" id="PTHR14487">
    <property type="entry name" value="ADRENOCORTICAL DYSPLASIA PROTEIN ACD"/>
    <property type="match status" value="1"/>
</dbReference>
<dbReference type="GO" id="GO:0007004">
    <property type="term" value="P:telomere maintenance via telomerase"/>
    <property type="evidence" value="ECO:0007669"/>
    <property type="project" value="InterPro"/>
</dbReference>
<evidence type="ECO:0000256" key="10">
    <source>
        <dbReference type="ARBA" id="ARBA00053730"/>
    </source>
</evidence>
<dbReference type="GO" id="GO:0070198">
    <property type="term" value="P:protein localization to chromosome, telomeric region"/>
    <property type="evidence" value="ECO:0007669"/>
    <property type="project" value="TreeGrafter"/>
</dbReference>
<evidence type="ECO:0000256" key="9">
    <source>
        <dbReference type="ARBA" id="ARBA00023242"/>
    </source>
</evidence>
<comment type="subunit">
    <text evidence="11">Component of the shelterin complex (telosome) composed of TERF1, TERF2, TINF2, TERF2IP ACD and POT1. Forms heterodimers with POT1. Identified in a complex with POT1 and single-stranded telomeric DNA. Interacts with STN1 and TINF2.</text>
</comment>
<protein>
    <submittedName>
        <fullName evidence="13">Adrenocortical dysplasia protein</fullName>
    </submittedName>
</protein>
<comment type="caution">
    <text evidence="13">The sequence shown here is derived from an EMBL/GenBank/DDBJ whole genome shotgun (WGS) entry which is preliminary data.</text>
</comment>
<evidence type="ECO:0000256" key="5">
    <source>
        <dbReference type="ARBA" id="ARBA00022553"/>
    </source>
</evidence>
<sequence length="217" mass="23908">MSGWECLVLRPWIRDLILGSETLSSPRFGQLLKVLQDSETPGPSSAPDIPDSGAVLLVSDGTHSVRCLVTRNAIDSSGWVEKEFGFCGTEGRILLLLACGVRIEVPQDHTPAEFYLQVDRFKLLPAEQPRLQVTSCNQDSEVQRKLSECLDIPCFAQAHATGGKRYQCQPSVSRGCISPWAGRQLPASTRRLLILSKTSGSQFHTPQFYTQPPTPDL</sequence>
<dbReference type="GO" id="GO:0032211">
    <property type="term" value="P:negative regulation of telomere maintenance via telomerase"/>
    <property type="evidence" value="ECO:0007669"/>
    <property type="project" value="TreeGrafter"/>
</dbReference>
<keyword evidence="9" id="KW-0539">Nucleus</keyword>
<dbReference type="FunFam" id="2.40.50.960:FF:000001">
    <property type="entry name" value="ACD, shelterin complex subunit and telomerase recruitment factor"/>
    <property type="match status" value="1"/>
</dbReference>
<evidence type="ECO:0000256" key="1">
    <source>
        <dbReference type="ARBA" id="ARBA00004123"/>
    </source>
</evidence>
<dbReference type="GO" id="GO:0070187">
    <property type="term" value="C:shelterin complex"/>
    <property type="evidence" value="ECO:0007669"/>
    <property type="project" value="InterPro"/>
</dbReference>
<dbReference type="Proteomes" id="UP000710432">
    <property type="component" value="Unassembled WGS sequence"/>
</dbReference>
<organism evidence="13 14">
    <name type="scientific">Microtus ochrogaster</name>
    <name type="common">Prairie vole</name>
    <dbReference type="NCBI Taxonomy" id="79684"/>
    <lineage>
        <taxon>Eukaryota</taxon>
        <taxon>Metazoa</taxon>
        <taxon>Chordata</taxon>
        <taxon>Craniata</taxon>
        <taxon>Vertebrata</taxon>
        <taxon>Euteleostomi</taxon>
        <taxon>Mammalia</taxon>
        <taxon>Eutheria</taxon>
        <taxon>Euarchontoglires</taxon>
        <taxon>Glires</taxon>
        <taxon>Rodentia</taxon>
        <taxon>Myomorpha</taxon>
        <taxon>Muroidea</taxon>
        <taxon>Cricetidae</taxon>
        <taxon>Arvicolinae</taxon>
        <taxon>Microtus</taxon>
    </lineage>
</organism>
<dbReference type="Pfam" id="PF10341">
    <property type="entry name" value="TPP1"/>
    <property type="match status" value="1"/>
</dbReference>
<keyword evidence="3" id="KW-0158">Chromosome</keyword>
<dbReference type="PANTHER" id="PTHR14487:SF3">
    <property type="entry name" value="ADRENOCORTICAL DYSPLASIA PROTEIN HOMOLOG"/>
    <property type="match status" value="1"/>
</dbReference>
<evidence type="ECO:0000256" key="2">
    <source>
        <dbReference type="ARBA" id="ARBA00004574"/>
    </source>
</evidence>
<accession>A0A8J6L3L2</accession>
<name>A0A8J6L3L2_MICOH</name>